<keyword evidence="1" id="KW-1133">Transmembrane helix</keyword>
<dbReference type="STRING" id="1318628.MARLIPOL_09711"/>
<protein>
    <recommendedName>
        <fullName evidence="4">Membrane-associated oxidoreductase</fullName>
    </recommendedName>
</protein>
<dbReference type="OrthoDB" id="6394816at2"/>
<keyword evidence="1" id="KW-0812">Transmembrane</keyword>
<feature type="transmembrane region" description="Helical" evidence="1">
    <location>
        <begin position="485"/>
        <end position="507"/>
    </location>
</feature>
<sequence length="565" mass="62356">MTGKTVVARVVHSDLKAGRFLVLVTEDQRLVYSHWRPFQQAGYPAVTLGQEFRVRLGRDRRDSVTLVVREVLGTAEAQEVAVNSHGLALPSDQPRHMSEAELLAAIGSADGVVVIANAVINGSERSDLEFSGSVVLINCHVLGDFRWLGARFRGSFWCLNCRFNNHFSMKSGHLDGSVVMFGCDFSGAGGISFRGIRACSVLMEFGTRGSDDMLWLNEMTLSGCLALNGSFQAPVQLMAVQDEAPVNDSPSLGQVYIGRQSYHAEQLSRNGFEGGLFVQGYTVSGCVEIRRSHLNQLRLGELTAETILVDNCELAADLWLDRVTVTDEEAGIGIEDTLVGRHLRMTGHHFSGRLCLNGSSVAQAWMLELEAPEEGTPRVEMVRFHAEQAWFDPVSLIYGAKPARRSTTPPPFGLLARALTPRPSGDDRRHLAEAYTRFKNWMSTTGHLREEDHAFFHMRHHKETSRARRFLLGGIFGWGIRFRNILAAALMISILFALGFMTVGVRIGEAVMLSLQSFISSFYGQWSAPEPPATGLLSVLVTLESMIGVLFVTVLVGAYIRKLLR</sequence>
<keyword evidence="3" id="KW-1185">Reference proteome</keyword>
<dbReference type="eggNOG" id="ENOG5033UC8">
    <property type="taxonomic scope" value="Bacteria"/>
</dbReference>
<gene>
    <name evidence="2" type="ORF">MARLIPOL_09711</name>
</gene>
<dbReference type="RefSeq" id="WP_012137954.1">
    <property type="nucleotide sequence ID" value="NZ_KE007325.1"/>
</dbReference>
<proteinExistence type="predicted"/>
<dbReference type="AlphaFoldDB" id="R8AZV9"/>
<dbReference type="Proteomes" id="UP000016540">
    <property type="component" value="Unassembled WGS sequence"/>
</dbReference>
<dbReference type="HOGENOM" id="CLU_482169_0_0_6"/>
<evidence type="ECO:0000256" key="1">
    <source>
        <dbReference type="SAM" id="Phobius"/>
    </source>
</evidence>
<organism evidence="2 3">
    <name type="scientific">Marinobacter lipolyticus SM19</name>
    <dbReference type="NCBI Taxonomy" id="1318628"/>
    <lineage>
        <taxon>Bacteria</taxon>
        <taxon>Pseudomonadati</taxon>
        <taxon>Pseudomonadota</taxon>
        <taxon>Gammaproteobacteria</taxon>
        <taxon>Pseudomonadales</taxon>
        <taxon>Marinobacteraceae</taxon>
        <taxon>Marinobacter</taxon>
    </lineage>
</organism>
<accession>R8AZV9</accession>
<dbReference type="EMBL" id="ASAD01000011">
    <property type="protein sequence ID" value="EON91890.1"/>
    <property type="molecule type" value="Genomic_DNA"/>
</dbReference>
<name>R8AZV9_9GAMM</name>
<dbReference type="PATRIC" id="fig|1318628.3.peg.1935"/>
<evidence type="ECO:0000313" key="3">
    <source>
        <dbReference type="Proteomes" id="UP000016540"/>
    </source>
</evidence>
<feature type="transmembrane region" description="Helical" evidence="1">
    <location>
        <begin position="536"/>
        <end position="560"/>
    </location>
</feature>
<evidence type="ECO:0008006" key="4">
    <source>
        <dbReference type="Google" id="ProtNLM"/>
    </source>
</evidence>
<evidence type="ECO:0000313" key="2">
    <source>
        <dbReference type="EMBL" id="EON91890.1"/>
    </source>
</evidence>
<keyword evidence="1" id="KW-0472">Membrane</keyword>
<reference evidence="2 3" key="1">
    <citation type="journal article" date="2013" name="Genome Announc.">
        <title>Draft Genome Sequence of the Moderately Halophilic Bacterium Marinobacter lipolyticus Strain SM19.</title>
        <authorList>
            <person name="Papke R.T."/>
            <person name="de la Haba R.R."/>
            <person name="Infante-Dominguez C."/>
            <person name="Perez D."/>
            <person name="Sanchez-Porro C."/>
            <person name="Lapierre P."/>
            <person name="Ventosa A."/>
        </authorList>
    </citation>
    <scope>NUCLEOTIDE SEQUENCE [LARGE SCALE GENOMIC DNA]</scope>
    <source>
        <strain evidence="2 3">SM19</strain>
    </source>
</reference>
<comment type="caution">
    <text evidence="2">The sequence shown here is derived from an EMBL/GenBank/DDBJ whole genome shotgun (WGS) entry which is preliminary data.</text>
</comment>